<feature type="compositionally biased region" description="Basic residues" evidence="1">
    <location>
        <begin position="355"/>
        <end position="364"/>
    </location>
</feature>
<dbReference type="AlphaFoldDB" id="S3E7N4"/>
<dbReference type="Gene3D" id="3.10.180.10">
    <property type="entry name" value="2,3-Dihydroxybiphenyl 1,2-Dioxygenase, domain 1"/>
    <property type="match status" value="1"/>
</dbReference>
<dbReference type="GeneID" id="19469064"/>
<reference evidence="2 3" key="1">
    <citation type="journal article" date="2013" name="BMC Genomics">
        <title>Genomics-driven discovery of the pneumocandin biosynthetic gene cluster in the fungus Glarea lozoyensis.</title>
        <authorList>
            <person name="Chen L."/>
            <person name="Yue Q."/>
            <person name="Zhang X."/>
            <person name="Xiang M."/>
            <person name="Wang C."/>
            <person name="Li S."/>
            <person name="Che Y."/>
            <person name="Ortiz-Lopez F.J."/>
            <person name="Bills G.F."/>
            <person name="Liu X."/>
            <person name="An Z."/>
        </authorList>
    </citation>
    <scope>NUCLEOTIDE SEQUENCE [LARGE SCALE GENOMIC DNA]</scope>
    <source>
        <strain evidence="3">ATCC 20868 / MF5171</strain>
    </source>
</reference>
<dbReference type="RefSeq" id="XP_008078258.1">
    <property type="nucleotide sequence ID" value="XM_008080067.1"/>
</dbReference>
<feature type="compositionally biased region" description="Basic residues" evidence="1">
    <location>
        <begin position="469"/>
        <end position="483"/>
    </location>
</feature>
<evidence type="ECO:0000256" key="1">
    <source>
        <dbReference type="SAM" id="MobiDB-lite"/>
    </source>
</evidence>
<feature type="region of interest" description="Disordered" evidence="1">
    <location>
        <begin position="327"/>
        <end position="491"/>
    </location>
</feature>
<keyword evidence="3" id="KW-1185">Reference proteome</keyword>
<protein>
    <recommendedName>
        <fullName evidence="4">VOC domain-containing protein</fullName>
    </recommendedName>
</protein>
<evidence type="ECO:0000313" key="3">
    <source>
        <dbReference type="Proteomes" id="UP000016922"/>
    </source>
</evidence>
<proteinExistence type="predicted"/>
<dbReference type="InterPro" id="IPR029068">
    <property type="entry name" value="Glyas_Bleomycin-R_OHBP_Dase"/>
</dbReference>
<dbReference type="PANTHER" id="PTHR35006">
    <property type="entry name" value="GLYOXALASE FAMILY PROTEIN (AFU_ORTHOLOGUE AFUA_5G14830)"/>
    <property type="match status" value="1"/>
</dbReference>
<name>S3E7N4_GLAL2</name>
<evidence type="ECO:0008006" key="4">
    <source>
        <dbReference type="Google" id="ProtNLM"/>
    </source>
</evidence>
<dbReference type="KEGG" id="glz:GLAREA_10017"/>
<feature type="region of interest" description="Disordered" evidence="1">
    <location>
        <begin position="146"/>
        <end position="188"/>
    </location>
</feature>
<feature type="compositionally biased region" description="Basic and acidic residues" evidence="1">
    <location>
        <begin position="371"/>
        <end position="391"/>
    </location>
</feature>
<dbReference type="PANTHER" id="PTHR35006:SF3">
    <property type="entry name" value="GLYOXALASE FAMILY PROTEIN (AFU_ORTHOLOGUE AFUA_3G06020)"/>
    <property type="match status" value="1"/>
</dbReference>
<dbReference type="Proteomes" id="UP000016922">
    <property type="component" value="Unassembled WGS sequence"/>
</dbReference>
<feature type="region of interest" description="Disordered" evidence="1">
    <location>
        <begin position="297"/>
        <end position="316"/>
    </location>
</feature>
<feature type="compositionally biased region" description="Gly residues" evidence="1">
    <location>
        <begin position="166"/>
        <end position="175"/>
    </location>
</feature>
<sequence length="546" mass="58665">MPNSPPILEVSHLPSAASFYASIAQPLGIHYLFSTPPSSPLALLHYGNPSTKEIIFSLTPSPVPRAAKIYLPASTSKAVIDFQKISEQANPRDNTQGIRHTQGDEGEEVVCCAEDWDGNMIEVTFSERKEEGKGSRVAEWQEDVARSTAGSGAGPGNLKRAETFPRGGGGLGGGLMEEKRPEAKRSVSGGISRGTVIGTLLGAAAGAALAYAMVRSESPQPVPEPPAYEYSRGEHGYRRDGYGQEEGVVEHIPATSRVGSVRQMERVDVRPRYVERYTTIPELGRGGDGPRELETIAEGSYISTRSRRSKKAESHYERPLAILPALEAREGSHVSRREEGSHVSRRSERDEGSHVSHRSHRSSGSRRSSGGKKERSEAGGGGKEESFHTARSDVTVKPATTVYVAAPASHVSSRSRREKSGETVVKVGGSAVSVRPSRVALPESVVEGSRSGRSKSGKSRVDDGASRASKSRSGKSRSGRSRHGHDEYDEYATFGAERVELPDSVVGGGNYEASVAPSDSVSCVGSKMERLRLVERMRKSANYVGR</sequence>
<organism evidence="2 3">
    <name type="scientific">Glarea lozoyensis (strain ATCC 20868 / MF5171)</name>
    <dbReference type="NCBI Taxonomy" id="1116229"/>
    <lineage>
        <taxon>Eukaryota</taxon>
        <taxon>Fungi</taxon>
        <taxon>Dikarya</taxon>
        <taxon>Ascomycota</taxon>
        <taxon>Pezizomycotina</taxon>
        <taxon>Leotiomycetes</taxon>
        <taxon>Helotiales</taxon>
        <taxon>Helotiaceae</taxon>
        <taxon>Glarea</taxon>
    </lineage>
</organism>
<dbReference type="OMA" id="VGNIKSH"/>
<dbReference type="EMBL" id="KE145356">
    <property type="protein sequence ID" value="EPE34323.1"/>
    <property type="molecule type" value="Genomic_DNA"/>
</dbReference>
<dbReference type="eggNOG" id="ENOG502S8NQ">
    <property type="taxonomic scope" value="Eukaryota"/>
</dbReference>
<dbReference type="HOGENOM" id="CLU_498784_0_0_1"/>
<evidence type="ECO:0000313" key="2">
    <source>
        <dbReference type="EMBL" id="EPE34323.1"/>
    </source>
</evidence>
<gene>
    <name evidence="2" type="ORF">GLAREA_10017</name>
</gene>
<dbReference type="OrthoDB" id="10249419at2759"/>
<feature type="compositionally biased region" description="Basic and acidic residues" evidence="1">
    <location>
        <begin position="176"/>
        <end position="185"/>
    </location>
</feature>
<accession>S3E7N4</accession>
<feature type="compositionally biased region" description="Basic and acidic residues" evidence="1">
    <location>
        <begin position="327"/>
        <end position="354"/>
    </location>
</feature>